<evidence type="ECO:0000313" key="2">
    <source>
        <dbReference type="EMBL" id="CAB4146374.1"/>
    </source>
</evidence>
<feature type="transmembrane region" description="Helical" evidence="1">
    <location>
        <begin position="211"/>
        <end position="234"/>
    </location>
</feature>
<proteinExistence type="predicted"/>
<keyword evidence="1" id="KW-1133">Transmembrane helix</keyword>
<dbReference type="EMBL" id="LR796465">
    <property type="protein sequence ID" value="CAB4146374.1"/>
    <property type="molecule type" value="Genomic_DNA"/>
</dbReference>
<feature type="transmembrane region" description="Helical" evidence="1">
    <location>
        <begin position="180"/>
        <end position="199"/>
    </location>
</feature>
<reference evidence="2" key="1">
    <citation type="submission" date="2020-04" db="EMBL/GenBank/DDBJ databases">
        <authorList>
            <person name="Chiriac C."/>
            <person name="Salcher M."/>
            <person name="Ghai R."/>
            <person name="Kavagutti S V."/>
        </authorList>
    </citation>
    <scope>NUCLEOTIDE SEQUENCE</scope>
</reference>
<keyword evidence="1" id="KW-0812">Transmembrane</keyword>
<evidence type="ECO:0000256" key="1">
    <source>
        <dbReference type="SAM" id="Phobius"/>
    </source>
</evidence>
<gene>
    <name evidence="2" type="ORF">UFOVP495_4</name>
</gene>
<organism evidence="2">
    <name type="scientific">uncultured Caudovirales phage</name>
    <dbReference type="NCBI Taxonomy" id="2100421"/>
    <lineage>
        <taxon>Viruses</taxon>
        <taxon>Duplodnaviria</taxon>
        <taxon>Heunggongvirae</taxon>
        <taxon>Uroviricota</taxon>
        <taxon>Caudoviricetes</taxon>
        <taxon>Peduoviridae</taxon>
        <taxon>Maltschvirus</taxon>
        <taxon>Maltschvirus maltsch</taxon>
    </lineage>
</organism>
<sequence>MEINNNQQLSEIFEILDELTLLESTLDLNLMMTNSYKSTITKQKEKLIIFKKTNLKLHSELENNLLLCNEFEKNCTKIALILDDCLIKNRSSLLNEFNQSCEKIHLILKDCDLELKSMRNELNKFKTFVENNELILKDCGSCWDEITSKKTTIPLDLKNFNNQRFEEVHFFWENKLCKPMLFLTGCFIGASAMAAGVVLKMTNVLNQQDGLAVSISGLYLVVLLCVGALINYLAKIDDKIEKNNDISNVILYNQTNNLKINV</sequence>
<accession>A0A6J5MI54</accession>
<protein>
    <submittedName>
        <fullName evidence="2">Uncharacterized protein</fullName>
    </submittedName>
</protein>
<name>A0A6J5MI54_9CAUD</name>
<keyword evidence="1" id="KW-0472">Membrane</keyword>